<organism evidence="8 9">
    <name type="scientific">Hohaiivirga grylli</name>
    <dbReference type="NCBI Taxonomy" id="3133970"/>
    <lineage>
        <taxon>Bacteria</taxon>
        <taxon>Pseudomonadati</taxon>
        <taxon>Pseudomonadota</taxon>
        <taxon>Alphaproteobacteria</taxon>
        <taxon>Hyphomicrobiales</taxon>
        <taxon>Methylobacteriaceae</taxon>
        <taxon>Hohaiivirga</taxon>
    </lineage>
</organism>
<keyword evidence="2 6" id="KW-0732">Signal</keyword>
<dbReference type="RefSeq" id="WP_346335501.1">
    <property type="nucleotide sequence ID" value="NZ_JBBYXI010000001.1"/>
</dbReference>
<feature type="domain" description="Outer membrane protein beta-barrel" evidence="7">
    <location>
        <begin position="36"/>
        <end position="263"/>
    </location>
</feature>
<evidence type="ECO:0000313" key="9">
    <source>
        <dbReference type="Proteomes" id="UP001418637"/>
    </source>
</evidence>
<reference evidence="8 9" key="1">
    <citation type="submission" date="2024-04" db="EMBL/GenBank/DDBJ databases">
        <title>A novel species isolated from cricket.</title>
        <authorList>
            <person name="Wang H.-C."/>
        </authorList>
    </citation>
    <scope>NUCLEOTIDE SEQUENCE [LARGE SCALE GENOMIC DNA]</scope>
    <source>
        <strain evidence="8 9">WL0021</strain>
    </source>
</reference>
<feature type="signal peptide" evidence="6">
    <location>
        <begin position="1"/>
        <end position="20"/>
    </location>
</feature>
<dbReference type="InterPro" id="IPR011250">
    <property type="entry name" value="OMP/PagP_B-barrel"/>
</dbReference>
<dbReference type="Proteomes" id="UP001418637">
    <property type="component" value="Unassembled WGS sequence"/>
</dbReference>
<evidence type="ECO:0000256" key="3">
    <source>
        <dbReference type="ARBA" id="ARBA00023136"/>
    </source>
</evidence>
<name>A0ABV0BGS3_9HYPH</name>
<evidence type="ECO:0000313" key="8">
    <source>
        <dbReference type="EMBL" id="MEN3929501.1"/>
    </source>
</evidence>
<comment type="similarity">
    <text evidence="5">Belongs to the Omp25/RopB family.</text>
</comment>
<dbReference type="SUPFAM" id="SSF56925">
    <property type="entry name" value="OMPA-like"/>
    <property type="match status" value="1"/>
</dbReference>
<evidence type="ECO:0000256" key="2">
    <source>
        <dbReference type="ARBA" id="ARBA00022729"/>
    </source>
</evidence>
<dbReference type="Pfam" id="PF13505">
    <property type="entry name" value="OMP_b-brl"/>
    <property type="match status" value="1"/>
</dbReference>
<evidence type="ECO:0000256" key="4">
    <source>
        <dbReference type="ARBA" id="ARBA00023237"/>
    </source>
</evidence>
<sequence length="263" mass="28690">MKRVILSLLAATAMSGAAIAADLPSRRAAPAYIPPVFTWTGFYAGVNAGYAFNGDNKMKDLNFNGYYADNFATTSKSDDGSFTGGAQVGYNYQMGSFVIGAEADFNFIDLKRESTSNDYYAGSYGYGYGLAYDELRGQSKVEWFGTVRARVGFTPVDRLLVFVTGGLAYGSVKTTASYENYSTGYGLYGSKRDTQVGWTVGAGAEYAITNNLTVKGEYAYVDLGDKRRTWTDGYYGYNSYGNVLSTKTSTDFHVVRAGLNYKF</sequence>
<keyword evidence="3" id="KW-0472">Membrane</keyword>
<accession>A0ABV0BGS3</accession>
<comment type="caution">
    <text evidence="8">The sequence shown here is derived from an EMBL/GenBank/DDBJ whole genome shotgun (WGS) entry which is preliminary data.</text>
</comment>
<protein>
    <submittedName>
        <fullName evidence="8">Outer membrane protein</fullName>
    </submittedName>
</protein>
<dbReference type="PANTHER" id="PTHR34001:SF3">
    <property type="entry name" value="BLL7405 PROTEIN"/>
    <property type="match status" value="1"/>
</dbReference>
<gene>
    <name evidence="8" type="ORF">WJT86_00330</name>
</gene>
<evidence type="ECO:0000259" key="7">
    <source>
        <dbReference type="Pfam" id="PF13505"/>
    </source>
</evidence>
<comment type="subcellular location">
    <subcellularLocation>
        <location evidence="1">Cell outer membrane</location>
    </subcellularLocation>
</comment>
<proteinExistence type="inferred from homology"/>
<evidence type="ECO:0000256" key="1">
    <source>
        <dbReference type="ARBA" id="ARBA00004442"/>
    </source>
</evidence>
<keyword evidence="4" id="KW-0998">Cell outer membrane</keyword>
<evidence type="ECO:0000256" key="6">
    <source>
        <dbReference type="SAM" id="SignalP"/>
    </source>
</evidence>
<dbReference type="EMBL" id="JBBYXI010000001">
    <property type="protein sequence ID" value="MEN3929501.1"/>
    <property type="molecule type" value="Genomic_DNA"/>
</dbReference>
<keyword evidence="9" id="KW-1185">Reference proteome</keyword>
<evidence type="ECO:0000256" key="5">
    <source>
        <dbReference type="ARBA" id="ARBA00038306"/>
    </source>
</evidence>
<dbReference type="PANTHER" id="PTHR34001">
    <property type="entry name" value="BLL7405 PROTEIN"/>
    <property type="match status" value="1"/>
</dbReference>
<feature type="chain" id="PRO_5046513584" evidence="6">
    <location>
        <begin position="21"/>
        <end position="263"/>
    </location>
</feature>
<dbReference type="InterPro" id="IPR027385">
    <property type="entry name" value="Beta-barrel_OMP"/>
</dbReference>
<dbReference type="InterPro" id="IPR051692">
    <property type="entry name" value="OMP-like"/>
</dbReference>
<dbReference type="Gene3D" id="2.40.160.20">
    <property type="match status" value="1"/>
</dbReference>